<organism evidence="2 3">
    <name type="scientific">Macrolepiota fuliginosa MF-IS2</name>
    <dbReference type="NCBI Taxonomy" id="1400762"/>
    <lineage>
        <taxon>Eukaryota</taxon>
        <taxon>Fungi</taxon>
        <taxon>Dikarya</taxon>
        <taxon>Basidiomycota</taxon>
        <taxon>Agaricomycotina</taxon>
        <taxon>Agaricomycetes</taxon>
        <taxon>Agaricomycetidae</taxon>
        <taxon>Agaricales</taxon>
        <taxon>Agaricineae</taxon>
        <taxon>Agaricaceae</taxon>
        <taxon>Macrolepiota</taxon>
    </lineage>
</organism>
<evidence type="ECO:0000256" key="1">
    <source>
        <dbReference type="SAM" id="MobiDB-lite"/>
    </source>
</evidence>
<keyword evidence="3" id="KW-1185">Reference proteome</keyword>
<feature type="non-terminal residue" evidence="2">
    <location>
        <position position="1"/>
    </location>
</feature>
<evidence type="ECO:0000313" key="3">
    <source>
        <dbReference type="Proteomes" id="UP000807342"/>
    </source>
</evidence>
<protein>
    <submittedName>
        <fullName evidence="2">Uncharacterized protein</fullName>
    </submittedName>
</protein>
<name>A0A9P5WYU5_9AGAR</name>
<feature type="compositionally biased region" description="Polar residues" evidence="1">
    <location>
        <begin position="93"/>
        <end position="106"/>
    </location>
</feature>
<evidence type="ECO:0000313" key="2">
    <source>
        <dbReference type="EMBL" id="KAF9440255.1"/>
    </source>
</evidence>
<accession>A0A9P5WYU5</accession>
<dbReference type="EMBL" id="MU152699">
    <property type="protein sequence ID" value="KAF9440255.1"/>
    <property type="molecule type" value="Genomic_DNA"/>
</dbReference>
<feature type="region of interest" description="Disordered" evidence="1">
    <location>
        <begin position="52"/>
        <end position="106"/>
    </location>
</feature>
<feature type="compositionally biased region" description="Polar residues" evidence="1">
    <location>
        <begin position="65"/>
        <end position="81"/>
    </location>
</feature>
<reference evidence="2" key="1">
    <citation type="submission" date="2020-11" db="EMBL/GenBank/DDBJ databases">
        <authorList>
            <consortium name="DOE Joint Genome Institute"/>
            <person name="Ahrendt S."/>
            <person name="Riley R."/>
            <person name="Andreopoulos W."/>
            <person name="Labutti K."/>
            <person name="Pangilinan J."/>
            <person name="Ruiz-Duenas F.J."/>
            <person name="Barrasa J.M."/>
            <person name="Sanchez-Garcia M."/>
            <person name="Camarero S."/>
            <person name="Miyauchi S."/>
            <person name="Serrano A."/>
            <person name="Linde D."/>
            <person name="Babiker R."/>
            <person name="Drula E."/>
            <person name="Ayuso-Fernandez I."/>
            <person name="Pacheco R."/>
            <person name="Padilla G."/>
            <person name="Ferreira P."/>
            <person name="Barriuso J."/>
            <person name="Kellner H."/>
            <person name="Castanera R."/>
            <person name="Alfaro M."/>
            <person name="Ramirez L."/>
            <person name="Pisabarro A.G."/>
            <person name="Kuo A."/>
            <person name="Tritt A."/>
            <person name="Lipzen A."/>
            <person name="He G."/>
            <person name="Yan M."/>
            <person name="Ng V."/>
            <person name="Cullen D."/>
            <person name="Martin F."/>
            <person name="Rosso M.-N."/>
            <person name="Henrissat B."/>
            <person name="Hibbett D."/>
            <person name="Martinez A.T."/>
            <person name="Grigoriev I.V."/>
        </authorList>
    </citation>
    <scope>NUCLEOTIDE SEQUENCE</scope>
    <source>
        <strain evidence="2">MF-IS2</strain>
    </source>
</reference>
<gene>
    <name evidence="2" type="ORF">P691DRAFT_688301</name>
</gene>
<proteinExistence type="predicted"/>
<sequence>EMVNKLWFGLKQEIEEHLWLKRLNPEGSNFWEVQQVAEMIELSLAVMFKPSQKKNDNSVKKLKTPDQSNPRKNNDTQQSVRCGSKDGSFYSKKMNTSPNFNSNEYQ</sequence>
<dbReference type="Proteomes" id="UP000807342">
    <property type="component" value="Unassembled WGS sequence"/>
</dbReference>
<dbReference type="OrthoDB" id="3267748at2759"/>
<comment type="caution">
    <text evidence="2">The sequence shown here is derived from an EMBL/GenBank/DDBJ whole genome shotgun (WGS) entry which is preliminary data.</text>
</comment>
<dbReference type="AlphaFoldDB" id="A0A9P5WYU5"/>